<dbReference type="OrthoDB" id="9805588at2"/>
<reference evidence="3 4" key="1">
    <citation type="submission" date="2019-03" db="EMBL/GenBank/DDBJ databases">
        <title>San Antonio Military Medical Center submission to MRSN (WRAIR), pending publication.</title>
        <authorList>
            <person name="Blyth D.M."/>
            <person name="Mccarthy S.L."/>
            <person name="Schall S.E."/>
            <person name="Stam J.A."/>
            <person name="Ong A.C."/>
            <person name="Mcgann P.T."/>
        </authorList>
    </citation>
    <scope>NUCLEOTIDE SEQUENCE [LARGE SCALE GENOMIC DNA]</scope>
    <source>
        <strain evidence="3 4">MRSN571793</strain>
    </source>
</reference>
<protein>
    <submittedName>
        <fullName evidence="3">CYTH domain-containing protein</fullName>
    </submittedName>
</protein>
<dbReference type="InterPro" id="IPR012042">
    <property type="entry name" value="NeuTTM/CthTTM-like"/>
</dbReference>
<proteinExistence type="predicted"/>
<name>A0A4Y8L021_9BACT</name>
<evidence type="ECO:0000259" key="2">
    <source>
        <dbReference type="PROSITE" id="PS51707"/>
    </source>
</evidence>
<dbReference type="Gene3D" id="2.40.320.10">
    <property type="entry name" value="Hypothetical Protein Pfu-838710-001"/>
    <property type="match status" value="1"/>
</dbReference>
<dbReference type="AlphaFoldDB" id="A0A4Y8L021"/>
<dbReference type="Pfam" id="PF01928">
    <property type="entry name" value="CYTH"/>
    <property type="match status" value="1"/>
</dbReference>
<dbReference type="PANTHER" id="PTHR40114">
    <property type="entry name" value="SLR0698 PROTEIN"/>
    <property type="match status" value="1"/>
</dbReference>
<dbReference type="CDD" id="cd07891">
    <property type="entry name" value="CYTH-like_CthTTM-like_1"/>
    <property type="match status" value="1"/>
</dbReference>
<dbReference type="PANTHER" id="PTHR40114:SF1">
    <property type="entry name" value="SLR0698 PROTEIN"/>
    <property type="match status" value="1"/>
</dbReference>
<sequence>MNNNNTEIERKFLVKGDYKSQSFSHDRVVQGYMASNTGGRSVRIRIRGGKGYITIKGGTTPNGISRFEWEKEISLEDAEQLLKLCDPGVIDKTRYLVKAGNHTFEVDEFYGENEGLTVAEIELNEENEEFEHPDWLGEEVTGDRKYYNSQLIKKPYKGWK</sequence>
<feature type="active site" description="Proton acceptor" evidence="1">
    <location>
        <position position="32"/>
    </location>
</feature>
<feature type="domain" description="CYTH" evidence="2">
    <location>
        <begin position="5"/>
        <end position="153"/>
    </location>
</feature>
<dbReference type="EMBL" id="SOML01000006">
    <property type="protein sequence ID" value="TFD95993.1"/>
    <property type="molecule type" value="Genomic_DNA"/>
</dbReference>
<evidence type="ECO:0000313" key="3">
    <source>
        <dbReference type="EMBL" id="TFD95993.1"/>
    </source>
</evidence>
<dbReference type="InterPro" id="IPR023577">
    <property type="entry name" value="CYTH_domain"/>
</dbReference>
<accession>A0A4Y8L021</accession>
<dbReference type="PROSITE" id="PS51707">
    <property type="entry name" value="CYTH"/>
    <property type="match status" value="1"/>
</dbReference>
<gene>
    <name evidence="3" type="ORF">E2605_10355</name>
</gene>
<evidence type="ECO:0000313" key="4">
    <source>
        <dbReference type="Proteomes" id="UP000297861"/>
    </source>
</evidence>
<dbReference type="SUPFAM" id="SSF55154">
    <property type="entry name" value="CYTH-like phosphatases"/>
    <property type="match status" value="1"/>
</dbReference>
<dbReference type="STRING" id="1121485.GCA_000426485_00402"/>
<keyword evidence="4" id="KW-1185">Reference proteome</keyword>
<dbReference type="InterPro" id="IPR033469">
    <property type="entry name" value="CYTH-like_dom_sf"/>
</dbReference>
<dbReference type="SMART" id="SM01118">
    <property type="entry name" value="CYTH"/>
    <property type="match status" value="1"/>
</dbReference>
<dbReference type="PIRSF" id="PIRSF016487">
    <property type="entry name" value="CYTH_UCP016487"/>
    <property type="match status" value="1"/>
</dbReference>
<organism evidence="3 4">
    <name type="scientific">Dysgonomonas capnocytophagoides</name>
    <dbReference type="NCBI Taxonomy" id="45254"/>
    <lineage>
        <taxon>Bacteria</taxon>
        <taxon>Pseudomonadati</taxon>
        <taxon>Bacteroidota</taxon>
        <taxon>Bacteroidia</taxon>
        <taxon>Bacteroidales</taxon>
        <taxon>Dysgonomonadaceae</taxon>
        <taxon>Dysgonomonas</taxon>
    </lineage>
</organism>
<evidence type="ECO:0000256" key="1">
    <source>
        <dbReference type="PIRSR" id="PIRSR016487-1"/>
    </source>
</evidence>
<comment type="caution">
    <text evidence="3">The sequence shown here is derived from an EMBL/GenBank/DDBJ whole genome shotgun (WGS) entry which is preliminary data.</text>
</comment>
<dbReference type="RefSeq" id="WP_035332436.1">
    <property type="nucleotide sequence ID" value="NZ_AP028867.1"/>
</dbReference>
<dbReference type="Proteomes" id="UP000297861">
    <property type="component" value="Unassembled WGS sequence"/>
</dbReference>